<keyword evidence="1 5" id="KW-0963">Cytoplasm</keyword>
<dbReference type="Pfam" id="PF01258">
    <property type="entry name" value="zf-dskA_traR"/>
    <property type="match status" value="1"/>
</dbReference>
<dbReference type="InterPro" id="IPR037187">
    <property type="entry name" value="DnaK_N"/>
</dbReference>
<evidence type="ECO:0000256" key="6">
    <source>
        <dbReference type="PROSITE-ProRule" id="PRU00510"/>
    </source>
</evidence>
<dbReference type="PANTHER" id="PTHR33823:SF2">
    <property type="entry name" value="RNA POLYMERASE-BINDING TRANSCRIPTION FACTOR DKSA"/>
    <property type="match status" value="1"/>
</dbReference>
<feature type="binding site" evidence="5">
    <location>
        <position position="107"/>
    </location>
    <ligand>
        <name>Zn(2+)</name>
        <dbReference type="ChEBI" id="CHEBI:29105"/>
    </ligand>
</feature>
<dbReference type="GO" id="GO:0005737">
    <property type="term" value="C:cytoplasm"/>
    <property type="evidence" value="ECO:0007669"/>
    <property type="project" value="UniProtKB-SubCell"/>
</dbReference>
<keyword evidence="2 5" id="KW-0479">Metal-binding</keyword>
<dbReference type="AlphaFoldDB" id="A0A1M6GZE3"/>
<keyword evidence="10" id="KW-1185">Reference proteome</keyword>
<protein>
    <recommendedName>
        <fullName evidence="5">RNA polymerase-binding transcription factor DksA</fullName>
    </recommendedName>
</protein>
<comment type="subunit">
    <text evidence="5">Interacts directly with the RNA polymerase.</text>
</comment>
<feature type="zinc finger region" description="dksA C4-type" evidence="6">
    <location>
        <begin position="83"/>
        <end position="107"/>
    </location>
</feature>
<evidence type="ECO:0000256" key="3">
    <source>
        <dbReference type="ARBA" id="ARBA00022771"/>
    </source>
</evidence>
<dbReference type="SUPFAM" id="SSF109635">
    <property type="entry name" value="DnaK suppressor protein DksA, alpha-hairpin domain"/>
    <property type="match status" value="1"/>
</dbReference>
<organism evidence="9 10">
    <name type="scientific">Desulfatibacillum alkenivorans DSM 16219</name>
    <dbReference type="NCBI Taxonomy" id="1121393"/>
    <lineage>
        <taxon>Bacteria</taxon>
        <taxon>Pseudomonadati</taxon>
        <taxon>Thermodesulfobacteriota</taxon>
        <taxon>Desulfobacteria</taxon>
        <taxon>Desulfobacterales</taxon>
        <taxon>Desulfatibacillaceae</taxon>
        <taxon>Desulfatibacillum</taxon>
    </lineage>
</organism>
<evidence type="ECO:0000256" key="5">
    <source>
        <dbReference type="HAMAP-Rule" id="MF_00926"/>
    </source>
</evidence>
<dbReference type="PROSITE" id="PS51128">
    <property type="entry name" value="ZF_DKSA_2"/>
    <property type="match status" value="1"/>
</dbReference>
<dbReference type="InterPro" id="IPR048489">
    <property type="entry name" value="DksA_N"/>
</dbReference>
<dbReference type="STRING" id="1121393.SAMN02745216_01151"/>
<name>A0A1M6GZE3_9BACT</name>
<comment type="function">
    <text evidence="5">Transcription factor that acts by binding directly to the RNA polymerase (RNAP). Required for negative regulation of rRNA expression and positive regulation of several amino acid biosynthesis promoters.</text>
</comment>
<dbReference type="OrthoDB" id="9803742at2"/>
<dbReference type="HAMAP" id="MF_00926">
    <property type="entry name" value="DksA"/>
    <property type="match status" value="1"/>
</dbReference>
<comment type="subcellular location">
    <subcellularLocation>
        <location evidence="5">Cytoplasm</location>
    </subcellularLocation>
</comment>
<dbReference type="EMBL" id="FQZU01000004">
    <property type="protein sequence ID" value="SHJ15245.1"/>
    <property type="molecule type" value="Genomic_DNA"/>
</dbReference>
<dbReference type="PANTHER" id="PTHR33823">
    <property type="entry name" value="RNA POLYMERASE-BINDING TRANSCRIPTION FACTOR DKSA-RELATED"/>
    <property type="match status" value="1"/>
</dbReference>
<gene>
    <name evidence="5" type="primary">dksA</name>
    <name evidence="9" type="ORF">SAMN02745216_01151</name>
</gene>
<evidence type="ECO:0000259" key="7">
    <source>
        <dbReference type="Pfam" id="PF01258"/>
    </source>
</evidence>
<dbReference type="RefSeq" id="WP_015947505.1">
    <property type="nucleotide sequence ID" value="NZ_FQZU01000004.1"/>
</dbReference>
<reference evidence="10" key="1">
    <citation type="submission" date="2016-11" db="EMBL/GenBank/DDBJ databases">
        <authorList>
            <person name="Varghese N."/>
            <person name="Submissions S."/>
        </authorList>
    </citation>
    <scope>NUCLEOTIDE SEQUENCE [LARGE SCALE GENOMIC DNA]</scope>
    <source>
        <strain evidence="10">DSM 16219</strain>
    </source>
</reference>
<proteinExistence type="inferred from homology"/>
<keyword evidence="4 5" id="KW-0862">Zinc</keyword>
<evidence type="ECO:0000256" key="2">
    <source>
        <dbReference type="ARBA" id="ARBA00022723"/>
    </source>
</evidence>
<evidence type="ECO:0000313" key="9">
    <source>
        <dbReference type="EMBL" id="SHJ15245.1"/>
    </source>
</evidence>
<dbReference type="InterPro" id="IPR012784">
    <property type="entry name" value="DksA_RNA_pol-bd"/>
</dbReference>
<evidence type="ECO:0000256" key="1">
    <source>
        <dbReference type="ARBA" id="ARBA00022490"/>
    </source>
</evidence>
<dbReference type="Pfam" id="PF21157">
    <property type="entry name" value="DksA_N"/>
    <property type="match status" value="1"/>
</dbReference>
<feature type="domain" description="DnaK suppressor protein DksA N-terminal" evidence="8">
    <location>
        <begin position="6"/>
        <end position="75"/>
    </location>
</feature>
<dbReference type="SUPFAM" id="SSF57716">
    <property type="entry name" value="Glucocorticoid receptor-like (DNA-binding domain)"/>
    <property type="match status" value="1"/>
</dbReference>
<feature type="domain" description="Zinc finger DksA/TraR C4-type" evidence="7">
    <location>
        <begin position="78"/>
        <end position="112"/>
    </location>
</feature>
<evidence type="ECO:0000259" key="8">
    <source>
        <dbReference type="Pfam" id="PF21157"/>
    </source>
</evidence>
<feature type="binding site" evidence="5">
    <location>
        <position position="83"/>
    </location>
    <ligand>
        <name>Zn(2+)</name>
        <dbReference type="ChEBI" id="CHEBI:29105"/>
    </ligand>
</feature>
<dbReference type="InterPro" id="IPR020458">
    <property type="entry name" value="Znf_DskA_TraR_CS"/>
</dbReference>
<evidence type="ECO:0000313" key="10">
    <source>
        <dbReference type="Proteomes" id="UP000183994"/>
    </source>
</evidence>
<dbReference type="Gene3D" id="1.20.120.910">
    <property type="entry name" value="DksA, coiled-coil domain"/>
    <property type="match status" value="1"/>
</dbReference>
<dbReference type="GO" id="GO:0008270">
    <property type="term" value="F:zinc ion binding"/>
    <property type="evidence" value="ECO:0007669"/>
    <property type="project" value="UniProtKB-UniRule"/>
</dbReference>
<comment type="similarity">
    <text evidence="5">Belongs to the DksA family.</text>
</comment>
<feature type="binding site" evidence="5">
    <location>
        <position position="104"/>
    </location>
    <ligand>
        <name>Zn(2+)</name>
        <dbReference type="ChEBI" id="CHEBI:29105"/>
    </ligand>
</feature>
<sequence length="120" mass="14066">MKKKDLEMFRKMLEDQLNELLHYAGDTVNDMSERKENFPDPTDRASVETDRNFMLRIRDRESKLIKKIRKTLDRIDNGEFGICEECGEDISIERLKARPVTTQCIDCKTKAEARERALGI</sequence>
<dbReference type="GO" id="GO:0010468">
    <property type="term" value="P:regulation of gene expression"/>
    <property type="evidence" value="ECO:0007669"/>
    <property type="project" value="UniProtKB-UniRule"/>
</dbReference>
<accession>A0A1M6GZE3</accession>
<evidence type="ECO:0000256" key="4">
    <source>
        <dbReference type="ARBA" id="ARBA00022833"/>
    </source>
</evidence>
<keyword evidence="3 5" id="KW-0863">Zinc-finger</keyword>
<feature type="binding site" evidence="5">
    <location>
        <position position="86"/>
    </location>
    <ligand>
        <name>Zn(2+)</name>
        <dbReference type="ChEBI" id="CHEBI:29105"/>
    </ligand>
</feature>
<dbReference type="InterPro" id="IPR000962">
    <property type="entry name" value="Znf_DskA_TraR"/>
</dbReference>
<dbReference type="Proteomes" id="UP000183994">
    <property type="component" value="Unassembled WGS sequence"/>
</dbReference>
<dbReference type="NCBIfam" id="TIGR02420">
    <property type="entry name" value="dksA"/>
    <property type="match status" value="1"/>
</dbReference>
<dbReference type="PROSITE" id="PS01102">
    <property type="entry name" value="ZF_DKSA_1"/>
    <property type="match status" value="1"/>
</dbReference>